<dbReference type="GO" id="GO:0006096">
    <property type="term" value="P:glycolytic process"/>
    <property type="evidence" value="ECO:0007669"/>
    <property type="project" value="UniProtKB-UniRule"/>
</dbReference>
<dbReference type="InterPro" id="IPR020861">
    <property type="entry name" value="Triosephosphate_isomerase_AS"/>
</dbReference>
<dbReference type="Gene3D" id="3.20.20.70">
    <property type="entry name" value="Aldolase class I"/>
    <property type="match status" value="1"/>
</dbReference>
<dbReference type="PANTHER" id="PTHR21139">
    <property type="entry name" value="TRIOSEPHOSPHATE ISOMERASE"/>
    <property type="match status" value="1"/>
</dbReference>
<comment type="similarity">
    <text evidence="2 9 10">Belongs to the triosephosphate isomerase family.</text>
</comment>
<evidence type="ECO:0000256" key="7">
    <source>
        <dbReference type="ARBA" id="ARBA00023152"/>
    </source>
</evidence>
<comment type="function">
    <text evidence="9">Involved in the gluconeogenesis. Catalyzes stereospecifically the conversion of dihydroxyacetone phosphate (DHAP) to D-glyceraldehyde-3-phosphate (G3P).</text>
</comment>
<reference evidence="11 13" key="1">
    <citation type="submission" date="2016-01" db="EMBL/GenBank/DDBJ databases">
        <title>Genome Sequences of Twelve Sporeforming Bacillus Species Isolated from Foods.</title>
        <authorList>
            <person name="Berendsen E.M."/>
            <person name="Wells-Bennik M.H."/>
            <person name="Krawcyk A.O."/>
            <person name="De Jong A."/>
            <person name="Holsappel S."/>
            <person name="Eijlander R.T."/>
            <person name="Kuipers O.P."/>
        </authorList>
    </citation>
    <scope>NUCLEOTIDE SEQUENCE [LARGE SCALE GENOMIC DNA]</scope>
    <source>
        <strain evidence="11 13">B4098</strain>
    </source>
</reference>
<dbReference type="EMBL" id="LQYG01000035">
    <property type="protein sequence ID" value="KYC63775.1"/>
    <property type="molecule type" value="Genomic_DNA"/>
</dbReference>
<dbReference type="CDD" id="cd00311">
    <property type="entry name" value="TIM"/>
    <property type="match status" value="1"/>
</dbReference>
<dbReference type="RefSeq" id="WP_013860187.1">
    <property type="nucleotide sequence ID" value="NZ_CP051674.1"/>
</dbReference>
<feature type="modified residue" description="Phosphoserine" evidence="9">
    <location>
        <position position="213"/>
    </location>
</feature>
<feature type="binding site" evidence="9">
    <location>
        <position position="173"/>
    </location>
    <ligand>
        <name>substrate</name>
    </ligand>
</feature>
<dbReference type="PATRIC" id="fig|1398.26.peg.2367"/>
<evidence type="ECO:0000256" key="3">
    <source>
        <dbReference type="ARBA" id="ARBA00011940"/>
    </source>
</evidence>
<evidence type="ECO:0000256" key="9">
    <source>
        <dbReference type="HAMAP-Rule" id="MF_00147"/>
    </source>
</evidence>
<organism evidence="11 13">
    <name type="scientific">Heyndrickxia coagulans</name>
    <name type="common">Weizmannia coagulans</name>
    <dbReference type="NCBI Taxonomy" id="1398"/>
    <lineage>
        <taxon>Bacteria</taxon>
        <taxon>Bacillati</taxon>
        <taxon>Bacillota</taxon>
        <taxon>Bacilli</taxon>
        <taxon>Bacillales</taxon>
        <taxon>Bacillaceae</taxon>
        <taxon>Heyndrickxia</taxon>
    </lineage>
</organism>
<dbReference type="FunFam" id="3.20.20.70:FF:000016">
    <property type="entry name" value="Triosephosphate isomerase"/>
    <property type="match status" value="1"/>
</dbReference>
<reference evidence="12" key="2">
    <citation type="submission" date="2023-06" db="EMBL/GenBank/DDBJ databases">
        <title>Probiogenomic evaluation and L lactic producing Weizmannia coaggulans BKMTCR2-2 from tree bark.</title>
        <authorList>
            <person name="Mahittikon J."/>
            <person name="Tanasupawat S."/>
        </authorList>
    </citation>
    <scope>NUCLEOTIDE SEQUENCE</scope>
    <source>
        <strain evidence="12">BKMTCR2-2</strain>
    </source>
</reference>
<feature type="binding site" evidence="9">
    <location>
        <begin position="9"/>
        <end position="11"/>
    </location>
    <ligand>
        <name>substrate</name>
    </ligand>
</feature>
<dbReference type="Proteomes" id="UP001223084">
    <property type="component" value="Unassembled WGS sequence"/>
</dbReference>
<dbReference type="AlphaFoldDB" id="A0A150K2F5"/>
<dbReference type="GO" id="GO:0019563">
    <property type="term" value="P:glycerol catabolic process"/>
    <property type="evidence" value="ECO:0007669"/>
    <property type="project" value="TreeGrafter"/>
</dbReference>
<dbReference type="UniPathway" id="UPA00138"/>
<dbReference type="Proteomes" id="UP000075288">
    <property type="component" value="Unassembled WGS sequence"/>
</dbReference>
<keyword evidence="6 9" id="KW-0963">Cytoplasm</keyword>
<feature type="binding site" evidence="9">
    <location>
        <position position="213"/>
    </location>
    <ligand>
        <name>substrate</name>
    </ligand>
</feature>
<evidence type="ECO:0000313" key="11">
    <source>
        <dbReference type="EMBL" id="KYC63775.1"/>
    </source>
</evidence>
<accession>A0A150K2F5</accession>
<evidence type="ECO:0000313" key="13">
    <source>
        <dbReference type="Proteomes" id="UP000075288"/>
    </source>
</evidence>
<feature type="active site" description="Electrophile" evidence="9">
    <location>
        <position position="95"/>
    </location>
</feature>
<dbReference type="PANTHER" id="PTHR21139:SF42">
    <property type="entry name" value="TRIOSEPHOSPHATE ISOMERASE"/>
    <property type="match status" value="1"/>
</dbReference>
<dbReference type="EMBL" id="JASUZX010000003">
    <property type="protein sequence ID" value="MDL5042435.1"/>
    <property type="molecule type" value="Genomic_DNA"/>
</dbReference>
<comment type="pathway">
    <text evidence="9 10">Carbohydrate biosynthesis; gluconeogenesis.</text>
</comment>
<dbReference type="PROSITE" id="PS51440">
    <property type="entry name" value="TIM_2"/>
    <property type="match status" value="1"/>
</dbReference>
<evidence type="ECO:0000256" key="6">
    <source>
        <dbReference type="ARBA" id="ARBA00022490"/>
    </source>
</evidence>
<dbReference type="GO" id="GO:0005829">
    <property type="term" value="C:cytosol"/>
    <property type="evidence" value="ECO:0007669"/>
    <property type="project" value="TreeGrafter"/>
</dbReference>
<dbReference type="NCBIfam" id="TIGR00419">
    <property type="entry name" value="tim"/>
    <property type="match status" value="1"/>
</dbReference>
<feature type="active site" description="Proton acceptor" evidence="9">
    <location>
        <position position="167"/>
    </location>
</feature>
<evidence type="ECO:0000256" key="1">
    <source>
        <dbReference type="ARBA" id="ARBA00004680"/>
    </source>
</evidence>
<dbReference type="GeneID" id="93258926"/>
<evidence type="ECO:0000313" key="12">
    <source>
        <dbReference type="EMBL" id="MDL5042435.1"/>
    </source>
</evidence>
<keyword evidence="8 9" id="KW-0413">Isomerase</keyword>
<sequence length="253" mass="27355">MRKPIIAGNWKMNKTLPEALAFVEEVKHSVPGESVVDSVICAPALFLERLVEATKGTRVKIGAQNMHYEESGAFTGEISPVALADLHVEYVILGHSERREMFNETDEAVNKKVKAAFAHHLTPIVCVGETLAQRENNETKQIVGSQVKAAFSGLSGDEAKQVVVAYEPIWAIGTGKSSTAEDANEVCAYIRSAIADQFSQDVADSVRIQYGGSVKPGNIKEFMEQPDIDGALVGGASLDPQSYLQLLEAVSHE</sequence>
<comment type="subunit">
    <text evidence="9 10">Homodimer.</text>
</comment>
<comment type="pathway">
    <text evidence="1 9 10">Carbohydrate degradation; glycolysis; D-glyceraldehyde 3-phosphate from glycerone phosphate: step 1/1.</text>
</comment>
<evidence type="ECO:0000256" key="2">
    <source>
        <dbReference type="ARBA" id="ARBA00007422"/>
    </source>
</evidence>
<dbReference type="HAMAP" id="MF_00147_B">
    <property type="entry name" value="TIM_B"/>
    <property type="match status" value="1"/>
</dbReference>
<dbReference type="Pfam" id="PF00121">
    <property type="entry name" value="TIM"/>
    <property type="match status" value="1"/>
</dbReference>
<keyword evidence="9" id="KW-0597">Phosphoprotein</keyword>
<dbReference type="UniPathway" id="UPA00109">
    <property type="reaction ID" value="UER00189"/>
</dbReference>
<comment type="caution">
    <text evidence="11">The sequence shown here is derived from an EMBL/GenBank/DDBJ whole genome shotgun (WGS) entry which is preliminary data.</text>
</comment>
<dbReference type="OMA" id="NWKMHMT"/>
<dbReference type="GO" id="GO:0004807">
    <property type="term" value="F:triose-phosphate isomerase activity"/>
    <property type="evidence" value="ECO:0007669"/>
    <property type="project" value="UniProtKB-UniRule"/>
</dbReference>
<evidence type="ECO:0000256" key="10">
    <source>
        <dbReference type="RuleBase" id="RU363013"/>
    </source>
</evidence>
<evidence type="ECO:0000256" key="8">
    <source>
        <dbReference type="ARBA" id="ARBA00023235"/>
    </source>
</evidence>
<dbReference type="InterPro" id="IPR035990">
    <property type="entry name" value="TIM_sf"/>
</dbReference>
<evidence type="ECO:0000256" key="5">
    <source>
        <dbReference type="ARBA" id="ARBA00022432"/>
    </source>
</evidence>
<name>A0A150K2F5_HEYCO</name>
<proteinExistence type="inferred from homology"/>
<dbReference type="InterPro" id="IPR000652">
    <property type="entry name" value="Triosephosphate_isomerase"/>
</dbReference>
<dbReference type="EC" id="5.3.1.1" evidence="3 9"/>
<dbReference type="InterPro" id="IPR022896">
    <property type="entry name" value="TrioseP_Isoase_bac/euk"/>
</dbReference>
<keyword evidence="5 9" id="KW-0312">Gluconeogenesis</keyword>
<protein>
    <recommendedName>
        <fullName evidence="4 9">Triosephosphate isomerase</fullName>
        <shortName evidence="9">TIM</shortName>
        <shortName evidence="9">TPI</shortName>
        <ecNumber evidence="3 9">5.3.1.1</ecNumber>
    </recommendedName>
    <alternativeName>
        <fullName evidence="9">Triose-phosphate isomerase</fullName>
    </alternativeName>
</protein>
<feature type="binding site" evidence="9">
    <location>
        <begin position="234"/>
        <end position="235"/>
    </location>
    <ligand>
        <name>substrate</name>
    </ligand>
</feature>
<comment type="subcellular location">
    <subcellularLocation>
        <location evidence="9 10">Cytoplasm</location>
    </subcellularLocation>
</comment>
<keyword evidence="7 9" id="KW-0324">Glycolysis</keyword>
<dbReference type="InterPro" id="IPR013785">
    <property type="entry name" value="Aldolase_TIM"/>
</dbReference>
<gene>
    <name evidence="9 12" type="primary">tpiA</name>
    <name evidence="11" type="ORF">B4098_2163</name>
    <name evidence="12" type="ORF">QN341_15645</name>
</gene>
<evidence type="ECO:0000256" key="4">
    <source>
        <dbReference type="ARBA" id="ARBA00019397"/>
    </source>
</evidence>
<dbReference type="SUPFAM" id="SSF51351">
    <property type="entry name" value="Triosephosphate isomerase (TIM)"/>
    <property type="match status" value="1"/>
</dbReference>
<dbReference type="PROSITE" id="PS00171">
    <property type="entry name" value="TIM_1"/>
    <property type="match status" value="1"/>
</dbReference>
<dbReference type="GO" id="GO:0006094">
    <property type="term" value="P:gluconeogenesis"/>
    <property type="evidence" value="ECO:0007669"/>
    <property type="project" value="UniProtKB-UniRule"/>
</dbReference>
<comment type="catalytic activity">
    <reaction evidence="9 10">
        <text>D-glyceraldehyde 3-phosphate = dihydroxyacetone phosphate</text>
        <dbReference type="Rhea" id="RHEA:18585"/>
        <dbReference type="ChEBI" id="CHEBI:57642"/>
        <dbReference type="ChEBI" id="CHEBI:59776"/>
        <dbReference type="EC" id="5.3.1.1"/>
    </reaction>
</comment>
<dbReference type="GO" id="GO:0046166">
    <property type="term" value="P:glyceraldehyde-3-phosphate biosynthetic process"/>
    <property type="evidence" value="ECO:0007669"/>
    <property type="project" value="TreeGrafter"/>
</dbReference>